<keyword evidence="1" id="KW-0812">Transmembrane</keyword>
<dbReference type="EMBL" id="BAAARJ010000002">
    <property type="protein sequence ID" value="GAA2597738.1"/>
    <property type="molecule type" value="Genomic_DNA"/>
</dbReference>
<dbReference type="Proteomes" id="UP001501447">
    <property type="component" value="Unassembled WGS sequence"/>
</dbReference>
<proteinExistence type="predicted"/>
<dbReference type="RefSeq" id="WP_344562284.1">
    <property type="nucleotide sequence ID" value="NZ_BAAARJ010000002.1"/>
</dbReference>
<name>A0ABP6C1J6_9ACTN</name>
<feature type="transmembrane region" description="Helical" evidence="1">
    <location>
        <begin position="12"/>
        <end position="28"/>
    </location>
</feature>
<evidence type="ECO:0000313" key="2">
    <source>
        <dbReference type="EMBL" id="GAA2597738.1"/>
    </source>
</evidence>
<keyword evidence="1" id="KW-0472">Membrane</keyword>
<gene>
    <name evidence="2" type="ORF">GCM10009863_08980</name>
</gene>
<protein>
    <submittedName>
        <fullName evidence="2">Uncharacterized protein</fullName>
    </submittedName>
</protein>
<organism evidence="2 3">
    <name type="scientific">Streptomyces axinellae</name>
    <dbReference type="NCBI Taxonomy" id="552788"/>
    <lineage>
        <taxon>Bacteria</taxon>
        <taxon>Bacillati</taxon>
        <taxon>Actinomycetota</taxon>
        <taxon>Actinomycetes</taxon>
        <taxon>Kitasatosporales</taxon>
        <taxon>Streptomycetaceae</taxon>
        <taxon>Streptomyces</taxon>
    </lineage>
</organism>
<sequence length="54" mass="5833">MKDPDGGMRRIEYELFLAAAVLVTAGALSDSLWLPGIGAWVLIAAGLIEMIYRP</sequence>
<reference evidence="3" key="1">
    <citation type="journal article" date="2019" name="Int. J. Syst. Evol. Microbiol.">
        <title>The Global Catalogue of Microorganisms (GCM) 10K type strain sequencing project: providing services to taxonomists for standard genome sequencing and annotation.</title>
        <authorList>
            <consortium name="The Broad Institute Genomics Platform"/>
            <consortium name="The Broad Institute Genome Sequencing Center for Infectious Disease"/>
            <person name="Wu L."/>
            <person name="Ma J."/>
        </authorList>
    </citation>
    <scope>NUCLEOTIDE SEQUENCE [LARGE SCALE GENOMIC DNA]</scope>
    <source>
        <strain evidence="3">JCM 16373</strain>
    </source>
</reference>
<comment type="caution">
    <text evidence="2">The sequence shown here is derived from an EMBL/GenBank/DDBJ whole genome shotgun (WGS) entry which is preliminary data.</text>
</comment>
<evidence type="ECO:0000256" key="1">
    <source>
        <dbReference type="SAM" id="Phobius"/>
    </source>
</evidence>
<keyword evidence="1" id="KW-1133">Transmembrane helix</keyword>
<accession>A0ABP6C1J6</accession>
<keyword evidence="3" id="KW-1185">Reference proteome</keyword>
<evidence type="ECO:0000313" key="3">
    <source>
        <dbReference type="Proteomes" id="UP001501447"/>
    </source>
</evidence>